<dbReference type="Ensembl" id="ENSANIT00000011417.1">
    <property type="protein sequence ID" value="ENSANIP00000011030.1"/>
    <property type="gene ID" value="ENSANIG00000007478.1"/>
</dbReference>
<dbReference type="GO" id="GO:0072683">
    <property type="term" value="P:T cell extravasation"/>
    <property type="evidence" value="ECO:0007669"/>
    <property type="project" value="TreeGrafter"/>
</dbReference>
<evidence type="ECO:0000256" key="2">
    <source>
        <dbReference type="ARBA" id="ARBA00008763"/>
    </source>
</evidence>
<evidence type="ECO:0000256" key="4">
    <source>
        <dbReference type="ARBA" id="ARBA00022729"/>
    </source>
</evidence>
<keyword evidence="6 8" id="KW-0472">Membrane</keyword>
<dbReference type="GO" id="GO:2000391">
    <property type="term" value="P:positive regulation of neutrophil extravasation"/>
    <property type="evidence" value="ECO:0007669"/>
    <property type="project" value="TreeGrafter"/>
</dbReference>
<evidence type="ECO:0000256" key="8">
    <source>
        <dbReference type="SAM" id="Phobius"/>
    </source>
</evidence>
<evidence type="ECO:0000256" key="7">
    <source>
        <dbReference type="SAM" id="MobiDB-lite"/>
    </source>
</evidence>
<feature type="region of interest" description="Disordered" evidence="7">
    <location>
        <begin position="159"/>
        <end position="184"/>
    </location>
</feature>
<dbReference type="InterPro" id="IPR022078">
    <property type="entry name" value="CD99L2"/>
</dbReference>
<dbReference type="GO" id="GO:0034109">
    <property type="term" value="P:homotypic cell-cell adhesion"/>
    <property type="evidence" value="ECO:0007669"/>
    <property type="project" value="TreeGrafter"/>
</dbReference>
<dbReference type="GO" id="GO:0005886">
    <property type="term" value="C:plasma membrane"/>
    <property type="evidence" value="ECO:0007669"/>
    <property type="project" value="TreeGrafter"/>
</dbReference>
<comment type="similarity">
    <text evidence="2">Belongs to the CD99 family.</text>
</comment>
<reference evidence="9" key="2">
    <citation type="submission" date="2025-09" db="UniProtKB">
        <authorList>
            <consortium name="Ensembl"/>
        </authorList>
    </citation>
    <scope>IDENTIFICATION</scope>
</reference>
<keyword evidence="10" id="KW-1185">Reference proteome</keyword>
<sequence length="184" mass="19910">LFHGPLLNEHAIILNIVRCILCKNSLKLAQFFNYVLNFFSFFVGDFNLEDALHPGDPKPGPPATPRDTDNPKQGPPAHPKDTGKLDDSDLYDGRLPDRGGHGGGSNERKDPSPNDGQTAEASQGAIAGIVSAVFATVIGAVSSFIAYQKKKLCFKQSADEENVNMESHRGAQSEPPVQRTLLEN</sequence>
<evidence type="ECO:0008006" key="11">
    <source>
        <dbReference type="Google" id="ProtNLM"/>
    </source>
</evidence>
<evidence type="ECO:0000256" key="3">
    <source>
        <dbReference type="ARBA" id="ARBA00022692"/>
    </source>
</evidence>
<evidence type="ECO:0000256" key="6">
    <source>
        <dbReference type="ARBA" id="ARBA00023136"/>
    </source>
</evidence>
<dbReference type="Proteomes" id="UP000694541">
    <property type="component" value="Unplaced"/>
</dbReference>
<feature type="compositionally biased region" description="Basic and acidic residues" evidence="7">
    <location>
        <begin position="78"/>
        <end position="112"/>
    </location>
</feature>
<accession>A0A8B9RU96</accession>
<name>A0A8B9RU96_9AVES</name>
<evidence type="ECO:0000256" key="1">
    <source>
        <dbReference type="ARBA" id="ARBA00004479"/>
    </source>
</evidence>
<proteinExistence type="inferred from homology"/>
<dbReference type="Pfam" id="PF12301">
    <property type="entry name" value="CD99L2"/>
    <property type="match status" value="1"/>
</dbReference>
<keyword evidence="5 8" id="KW-1133">Transmembrane helix</keyword>
<evidence type="ECO:0000256" key="5">
    <source>
        <dbReference type="ARBA" id="ARBA00022989"/>
    </source>
</evidence>
<reference evidence="9" key="1">
    <citation type="submission" date="2025-08" db="UniProtKB">
        <authorList>
            <consortium name="Ensembl"/>
        </authorList>
    </citation>
    <scope>IDENTIFICATION</scope>
</reference>
<evidence type="ECO:0000313" key="9">
    <source>
        <dbReference type="Ensembl" id="ENSANIP00000011030.1"/>
    </source>
</evidence>
<evidence type="ECO:0000313" key="10">
    <source>
        <dbReference type="Proteomes" id="UP000694541"/>
    </source>
</evidence>
<dbReference type="AlphaFoldDB" id="A0A8B9RU96"/>
<organism evidence="9 10">
    <name type="scientific">Accipiter nisus</name>
    <name type="common">Eurasian sparrowhawk</name>
    <dbReference type="NCBI Taxonomy" id="211598"/>
    <lineage>
        <taxon>Eukaryota</taxon>
        <taxon>Metazoa</taxon>
        <taxon>Chordata</taxon>
        <taxon>Craniata</taxon>
        <taxon>Vertebrata</taxon>
        <taxon>Euteleostomi</taxon>
        <taxon>Archelosauria</taxon>
        <taxon>Archosauria</taxon>
        <taxon>Dinosauria</taxon>
        <taxon>Saurischia</taxon>
        <taxon>Theropoda</taxon>
        <taxon>Coelurosauria</taxon>
        <taxon>Aves</taxon>
        <taxon>Neognathae</taxon>
        <taxon>Neoaves</taxon>
        <taxon>Telluraves</taxon>
        <taxon>Accipitrimorphae</taxon>
        <taxon>Accipitriformes</taxon>
        <taxon>Accipitridae</taxon>
        <taxon>Accipitrinae</taxon>
        <taxon>Accipiter</taxon>
    </lineage>
</organism>
<keyword evidence="3 8" id="KW-0812">Transmembrane</keyword>
<protein>
    <recommendedName>
        <fullName evidence="11">CD99 antigen</fullName>
    </recommendedName>
</protein>
<dbReference type="PANTHER" id="PTHR15076:SF15">
    <property type="entry name" value="CD99 ANTIGEN"/>
    <property type="match status" value="1"/>
</dbReference>
<feature type="region of interest" description="Disordered" evidence="7">
    <location>
        <begin position="53"/>
        <end position="121"/>
    </location>
</feature>
<feature type="transmembrane region" description="Helical" evidence="8">
    <location>
        <begin position="125"/>
        <end position="147"/>
    </location>
</feature>
<dbReference type="PANTHER" id="PTHR15076">
    <property type="entry name" value="CD99/MIC2 PROTEIN RELATED"/>
    <property type="match status" value="1"/>
</dbReference>
<comment type="subcellular location">
    <subcellularLocation>
        <location evidence="1">Membrane</location>
        <topology evidence="1">Single-pass type I membrane protein</topology>
    </subcellularLocation>
</comment>
<keyword evidence="4" id="KW-0732">Signal</keyword>